<dbReference type="InterPro" id="IPR037104">
    <property type="entry name" value="Annexin_sf"/>
</dbReference>
<dbReference type="VEuPathDB" id="VectorBase:BGLAX_041174"/>
<evidence type="ECO:0000313" key="4">
    <source>
        <dbReference type="EnsemblMetazoa" id="BGLB034355-PA"/>
    </source>
</evidence>
<proteinExistence type="inferred from homology"/>
<dbReference type="STRING" id="6526.A0A2C9LS30"/>
<dbReference type="VEuPathDB" id="VectorBase:BGLB034355"/>
<dbReference type="GO" id="GO:0001786">
    <property type="term" value="F:phosphatidylserine binding"/>
    <property type="evidence" value="ECO:0007669"/>
    <property type="project" value="TreeGrafter"/>
</dbReference>
<protein>
    <recommendedName>
        <fullName evidence="6">Annexin</fullName>
    </recommendedName>
</protein>
<dbReference type="GO" id="GO:0005737">
    <property type="term" value="C:cytoplasm"/>
    <property type="evidence" value="ECO:0007669"/>
    <property type="project" value="TreeGrafter"/>
</dbReference>
<dbReference type="Pfam" id="PF00191">
    <property type="entry name" value="Annexin"/>
    <property type="match status" value="2"/>
</dbReference>
<dbReference type="SUPFAM" id="SSF47874">
    <property type="entry name" value="Annexin"/>
    <property type="match status" value="2"/>
</dbReference>
<dbReference type="Gene3D" id="1.10.220.10">
    <property type="entry name" value="Annexin"/>
    <property type="match status" value="3"/>
</dbReference>
<reference evidence="4" key="1">
    <citation type="submission" date="2020-05" db="UniProtKB">
        <authorList>
            <consortium name="EnsemblMetazoa"/>
        </authorList>
    </citation>
    <scope>IDENTIFICATION</scope>
    <source>
        <strain evidence="4">BB02</strain>
    </source>
</reference>
<dbReference type="GO" id="GO:0012506">
    <property type="term" value="C:vesicle membrane"/>
    <property type="evidence" value="ECO:0007669"/>
    <property type="project" value="TreeGrafter"/>
</dbReference>
<dbReference type="InterPro" id="IPR018502">
    <property type="entry name" value="Annexin_repeat"/>
</dbReference>
<evidence type="ECO:0000256" key="2">
    <source>
        <dbReference type="ARBA" id="ARBA00022737"/>
    </source>
</evidence>
<dbReference type="GO" id="GO:0005509">
    <property type="term" value="F:calcium ion binding"/>
    <property type="evidence" value="ECO:0007669"/>
    <property type="project" value="InterPro"/>
</dbReference>
<evidence type="ECO:0008006" key="6">
    <source>
        <dbReference type="Google" id="ProtNLM"/>
    </source>
</evidence>
<dbReference type="PANTHER" id="PTHR10502">
    <property type="entry name" value="ANNEXIN"/>
    <property type="match status" value="1"/>
</dbReference>
<dbReference type="KEGG" id="bgt:106072293"/>
<sequence>MNFLCYQKDLPVIKGRYRRVYERTLRQDVEGDTSGDYRATLLKIIDKVGEVEDTSVIEEEEDAKQLYKAMHRVGTDEDTVIRIVTKNSNADRQKLKARYQELYKQDLMKDLRSELSGDFEDTIVAMMMPAVDYDAFCLYEAMKGLKTDKATLIGIICTKNNDQMEAVKQIYKQSKNRIYLLSFSDVI</sequence>
<accession>A0A2C9LS30</accession>
<name>A0A2C9LS30_BIOGL</name>
<evidence type="ECO:0000256" key="1">
    <source>
        <dbReference type="ARBA" id="ARBA00007831"/>
    </source>
</evidence>
<dbReference type="GO" id="GO:0005634">
    <property type="term" value="C:nucleus"/>
    <property type="evidence" value="ECO:0007669"/>
    <property type="project" value="TreeGrafter"/>
</dbReference>
<dbReference type="Proteomes" id="UP000076420">
    <property type="component" value="Unassembled WGS sequence"/>
</dbReference>
<dbReference type="FunFam" id="1.10.220.10:FF:000005">
    <property type="entry name" value="Annexin"/>
    <property type="match status" value="1"/>
</dbReference>
<dbReference type="SMART" id="SM00335">
    <property type="entry name" value="ANX"/>
    <property type="match status" value="2"/>
</dbReference>
<dbReference type="PRINTS" id="PR00196">
    <property type="entry name" value="ANNEXIN"/>
</dbReference>
<keyword evidence="3" id="KW-0041">Annexin</keyword>
<dbReference type="AlphaFoldDB" id="A0A2C9LS30"/>
<dbReference type="PANTHER" id="PTHR10502:SF175">
    <property type="entry name" value="ANNEXIN A13"/>
    <property type="match status" value="1"/>
</dbReference>
<dbReference type="GO" id="GO:0005544">
    <property type="term" value="F:calcium-dependent phospholipid binding"/>
    <property type="evidence" value="ECO:0007669"/>
    <property type="project" value="InterPro"/>
</dbReference>
<dbReference type="GO" id="GO:0005886">
    <property type="term" value="C:plasma membrane"/>
    <property type="evidence" value="ECO:0007669"/>
    <property type="project" value="TreeGrafter"/>
</dbReference>
<gene>
    <name evidence="4" type="primary">106072293</name>
</gene>
<dbReference type="PROSITE" id="PS51897">
    <property type="entry name" value="ANNEXIN_2"/>
    <property type="match status" value="2"/>
</dbReference>
<evidence type="ECO:0000256" key="3">
    <source>
        <dbReference type="ARBA" id="ARBA00023216"/>
    </source>
</evidence>
<organism evidence="4 5">
    <name type="scientific">Biomphalaria glabrata</name>
    <name type="common">Bloodfluke planorb</name>
    <name type="synonym">Freshwater snail</name>
    <dbReference type="NCBI Taxonomy" id="6526"/>
    <lineage>
        <taxon>Eukaryota</taxon>
        <taxon>Metazoa</taxon>
        <taxon>Spiralia</taxon>
        <taxon>Lophotrochozoa</taxon>
        <taxon>Mollusca</taxon>
        <taxon>Gastropoda</taxon>
        <taxon>Heterobranchia</taxon>
        <taxon>Euthyneura</taxon>
        <taxon>Panpulmonata</taxon>
        <taxon>Hygrophila</taxon>
        <taxon>Lymnaeoidea</taxon>
        <taxon>Planorbidae</taxon>
        <taxon>Biomphalaria</taxon>
    </lineage>
</organism>
<dbReference type="EnsemblMetazoa" id="BGLB034355-RA">
    <property type="protein sequence ID" value="BGLB034355-PA"/>
    <property type="gene ID" value="BGLB034355"/>
</dbReference>
<comment type="similarity">
    <text evidence="1">Belongs to the annexin family.</text>
</comment>
<keyword evidence="2" id="KW-0677">Repeat</keyword>
<evidence type="ECO:0000313" key="5">
    <source>
        <dbReference type="Proteomes" id="UP000076420"/>
    </source>
</evidence>
<dbReference type="InterPro" id="IPR001464">
    <property type="entry name" value="Annexin"/>
</dbReference>